<dbReference type="InterPro" id="IPR016152">
    <property type="entry name" value="PTrfase/Anion_transptr"/>
</dbReference>
<dbReference type="EMBL" id="BMFR01000005">
    <property type="protein sequence ID" value="GGG72666.1"/>
    <property type="molecule type" value="Genomic_DNA"/>
</dbReference>
<evidence type="ECO:0000256" key="2">
    <source>
        <dbReference type="ARBA" id="ARBA00022737"/>
    </source>
</evidence>
<dbReference type="InterPro" id="IPR036388">
    <property type="entry name" value="WH-like_DNA-bd_sf"/>
</dbReference>
<dbReference type="Pfam" id="PF00874">
    <property type="entry name" value="PRD"/>
    <property type="match status" value="2"/>
</dbReference>
<evidence type="ECO:0000256" key="1">
    <source>
        <dbReference type="ARBA" id="ARBA00022679"/>
    </source>
</evidence>
<dbReference type="RefSeq" id="WP_188454894.1">
    <property type="nucleotide sequence ID" value="NZ_BMFR01000005.1"/>
</dbReference>
<keyword evidence="5" id="KW-0804">Transcription</keyword>
<feature type="domain" description="PTS EIIB type-2" evidence="7">
    <location>
        <begin position="419"/>
        <end position="507"/>
    </location>
</feature>
<reference evidence="9" key="2">
    <citation type="submission" date="2020-09" db="EMBL/GenBank/DDBJ databases">
        <authorList>
            <person name="Sun Q."/>
            <person name="Zhou Y."/>
        </authorList>
    </citation>
    <scope>NUCLEOTIDE SEQUENCE</scope>
    <source>
        <strain evidence="9">CGMCC 1.12754</strain>
    </source>
</reference>
<evidence type="ECO:0000256" key="5">
    <source>
        <dbReference type="ARBA" id="ARBA00023163"/>
    </source>
</evidence>
<evidence type="ECO:0000313" key="10">
    <source>
        <dbReference type="Proteomes" id="UP000622860"/>
    </source>
</evidence>
<name>A0A917HA79_9BACI</name>
<comment type="caution">
    <text evidence="9">The sequence shown here is derived from an EMBL/GenBank/DDBJ whole genome shotgun (WGS) entry which is preliminary data.</text>
</comment>
<keyword evidence="2" id="KW-0677">Repeat</keyword>
<dbReference type="Gene3D" id="1.10.1790.10">
    <property type="entry name" value="PRD domain"/>
    <property type="match status" value="2"/>
</dbReference>
<dbReference type="AlphaFoldDB" id="A0A917HA79"/>
<dbReference type="PANTHER" id="PTHR30185">
    <property type="entry name" value="CRYPTIC BETA-GLUCOSIDE BGL OPERON ANTITERMINATOR"/>
    <property type="match status" value="1"/>
</dbReference>
<dbReference type="PANTHER" id="PTHR30185:SF13">
    <property type="entry name" value="LICABCH OPERON REGULATOR-RELATED"/>
    <property type="match status" value="1"/>
</dbReference>
<dbReference type="SUPFAM" id="SSF55804">
    <property type="entry name" value="Phoshotransferase/anion transport protein"/>
    <property type="match status" value="1"/>
</dbReference>
<evidence type="ECO:0000259" key="8">
    <source>
        <dbReference type="PROSITE" id="PS51372"/>
    </source>
</evidence>
<dbReference type="InterPro" id="IPR013196">
    <property type="entry name" value="HTH_11"/>
</dbReference>
<dbReference type="InterPro" id="IPR050661">
    <property type="entry name" value="BglG_antiterminators"/>
</dbReference>
<feature type="domain" description="PRD" evidence="8">
    <location>
        <begin position="306"/>
        <end position="413"/>
    </location>
</feature>
<evidence type="ECO:0000313" key="9">
    <source>
        <dbReference type="EMBL" id="GGG72666.1"/>
    </source>
</evidence>
<keyword evidence="10" id="KW-1185">Reference proteome</keyword>
<dbReference type="GO" id="GO:0009401">
    <property type="term" value="P:phosphoenolpyruvate-dependent sugar phosphotransferase system"/>
    <property type="evidence" value="ECO:0007669"/>
    <property type="project" value="InterPro"/>
</dbReference>
<dbReference type="Gene3D" id="1.10.10.10">
    <property type="entry name" value="Winged helix-like DNA-binding domain superfamily/Winged helix DNA-binding domain"/>
    <property type="match status" value="1"/>
</dbReference>
<protein>
    <submittedName>
        <fullName evidence="9">Transcriptional antiterminator</fullName>
    </submittedName>
</protein>
<dbReference type="InterPro" id="IPR007737">
    <property type="entry name" value="Mga_HTH"/>
</dbReference>
<accession>A0A917HA79</accession>
<evidence type="ECO:0000259" key="7">
    <source>
        <dbReference type="PROSITE" id="PS51099"/>
    </source>
</evidence>
<dbReference type="Gene3D" id="3.40.50.2300">
    <property type="match status" value="1"/>
</dbReference>
<dbReference type="PROSITE" id="PS51099">
    <property type="entry name" value="PTS_EIIB_TYPE_2"/>
    <property type="match status" value="1"/>
</dbReference>
<evidence type="ECO:0000256" key="4">
    <source>
        <dbReference type="ARBA" id="ARBA00023159"/>
    </source>
</evidence>
<feature type="domain" description="PTS EIIA type-2" evidence="6">
    <location>
        <begin position="558"/>
        <end position="698"/>
    </location>
</feature>
<dbReference type="PROSITE" id="PS51372">
    <property type="entry name" value="PRD_2"/>
    <property type="match status" value="2"/>
</dbReference>
<dbReference type="CDD" id="cd00211">
    <property type="entry name" value="PTS_IIA_fru"/>
    <property type="match status" value="1"/>
</dbReference>
<gene>
    <name evidence="9" type="ORF">GCM10011398_16280</name>
</gene>
<organism evidence="9 10">
    <name type="scientific">Virgibacillus oceani</name>
    <dbReference type="NCBI Taxonomy" id="1479511"/>
    <lineage>
        <taxon>Bacteria</taxon>
        <taxon>Bacillati</taxon>
        <taxon>Bacillota</taxon>
        <taxon>Bacilli</taxon>
        <taxon>Bacillales</taxon>
        <taxon>Bacillaceae</taxon>
        <taxon>Virgibacillus</taxon>
    </lineage>
</organism>
<dbReference type="GO" id="GO:0008982">
    <property type="term" value="F:protein-N(PI)-phosphohistidine-sugar phosphotransferase activity"/>
    <property type="evidence" value="ECO:0007669"/>
    <property type="project" value="InterPro"/>
</dbReference>
<dbReference type="InterPro" id="IPR036634">
    <property type="entry name" value="PRD_sf"/>
</dbReference>
<dbReference type="Proteomes" id="UP000622860">
    <property type="component" value="Unassembled WGS sequence"/>
</dbReference>
<dbReference type="InterPro" id="IPR013011">
    <property type="entry name" value="PTS_EIIB_2"/>
</dbReference>
<dbReference type="Pfam" id="PF08279">
    <property type="entry name" value="HTH_11"/>
    <property type="match status" value="1"/>
</dbReference>
<dbReference type="Pfam" id="PF00359">
    <property type="entry name" value="PTS_EIIA_2"/>
    <property type="match status" value="1"/>
</dbReference>
<dbReference type="PROSITE" id="PS51094">
    <property type="entry name" value="PTS_EIIA_TYPE_2"/>
    <property type="match status" value="1"/>
</dbReference>
<dbReference type="InterPro" id="IPR002178">
    <property type="entry name" value="PTS_EIIA_type-2_dom"/>
</dbReference>
<feature type="domain" description="PRD" evidence="8">
    <location>
        <begin position="195"/>
        <end position="300"/>
    </location>
</feature>
<dbReference type="InterPro" id="IPR036095">
    <property type="entry name" value="PTS_EIIB-like_sf"/>
</dbReference>
<evidence type="ECO:0000259" key="6">
    <source>
        <dbReference type="PROSITE" id="PS51094"/>
    </source>
</evidence>
<evidence type="ECO:0000256" key="3">
    <source>
        <dbReference type="ARBA" id="ARBA00023015"/>
    </source>
</evidence>
<dbReference type="InterPro" id="IPR011608">
    <property type="entry name" value="PRD"/>
</dbReference>
<dbReference type="Pfam" id="PF05043">
    <property type="entry name" value="Mga"/>
    <property type="match status" value="1"/>
</dbReference>
<dbReference type="InterPro" id="IPR036390">
    <property type="entry name" value="WH_DNA-bd_sf"/>
</dbReference>
<dbReference type="CDD" id="cd05568">
    <property type="entry name" value="PTS_IIB_bgl_like"/>
    <property type="match status" value="1"/>
</dbReference>
<keyword evidence="3" id="KW-0805">Transcription regulation</keyword>
<dbReference type="SUPFAM" id="SSF63520">
    <property type="entry name" value="PTS-regulatory domain, PRD"/>
    <property type="match status" value="2"/>
</dbReference>
<dbReference type="Gene3D" id="3.40.930.10">
    <property type="entry name" value="Mannitol-specific EII, Chain A"/>
    <property type="match status" value="1"/>
</dbReference>
<sequence>MDKRSIAVLNQLLQSDSYCSVQQLASMFNVSRRTIYNDLDKINYWLKEHDLSEVMQVRSEGYYLCEDEKQQISRNLQVTDDPYYEYSPVERRSWIYIYLVAQERPFLLDTIQKLCRVSRNTALEDIKKLKSDLSEFRLTLFSERKQGYIIQGNENDIRKALVHYLSYITPKNGWHSIADIPNEDRAQHAGEPFAIFHVPSLKMLREFITDYEKEIGIEFVDDVLNNLVVWFFLFIQRMKQGNYVEVDPIEKEVIYATDEFHGAEKLSDRISKQFLSEFPRDEIYFIAKYLLSSKVNYNLSQQDESQEMKKLRDVVEKMVHDFQLYAAVDFPDQKNMIQNLLLHMKPAYYRSKYGIYLENVLHDSVKRNYPEIFHLTSKVIHHFEDLIKKPVSDDEVAFIAMHFGGWLRKEGVELEQNRKKLLIVCTNGLGTSRLLESQLEGLFSDVGIVGVTSLREYEKMELSADFIVSTIPLPDRGVPVFVVNPVLDNEAKENLLKKVNSLFQQTSLKQVYSVDTVMDMVNRYATVNESEALRQELRHYFQTPVSIDNEVIKPGLNELLPQSRINFVRHVNNWEEAVEKASDPLWRQGYIEKNYIDKMIQAIKEHGPYVVISKFIALPHANAADGVIKTGMSMLHLNKPIDVMGKDASIFIVLAPRDNEQHLKALAQLTRLFSDKTSKEAILRAETKEQVASLIRSYSTE</sequence>
<dbReference type="SUPFAM" id="SSF46785">
    <property type="entry name" value="Winged helix' DNA-binding domain"/>
    <property type="match status" value="1"/>
</dbReference>
<dbReference type="GO" id="GO:0006355">
    <property type="term" value="P:regulation of DNA-templated transcription"/>
    <property type="evidence" value="ECO:0007669"/>
    <property type="project" value="InterPro"/>
</dbReference>
<reference evidence="9" key="1">
    <citation type="journal article" date="2014" name="Int. J. Syst. Evol. Microbiol.">
        <title>Complete genome sequence of Corynebacterium casei LMG S-19264T (=DSM 44701T), isolated from a smear-ripened cheese.</title>
        <authorList>
            <consortium name="US DOE Joint Genome Institute (JGI-PGF)"/>
            <person name="Walter F."/>
            <person name="Albersmeier A."/>
            <person name="Kalinowski J."/>
            <person name="Ruckert C."/>
        </authorList>
    </citation>
    <scope>NUCLEOTIDE SEQUENCE</scope>
    <source>
        <strain evidence="9">CGMCC 1.12754</strain>
    </source>
</reference>
<dbReference type="SUPFAM" id="SSF52794">
    <property type="entry name" value="PTS system IIB component-like"/>
    <property type="match status" value="1"/>
</dbReference>
<proteinExistence type="predicted"/>
<keyword evidence="4" id="KW-0010">Activator</keyword>
<keyword evidence="1" id="KW-0808">Transferase</keyword>